<evidence type="ECO:0000259" key="5">
    <source>
        <dbReference type="PROSITE" id="PS50931"/>
    </source>
</evidence>
<dbReference type="GO" id="GO:0032993">
    <property type="term" value="C:protein-DNA complex"/>
    <property type="evidence" value="ECO:0007669"/>
    <property type="project" value="TreeGrafter"/>
</dbReference>
<name>A0A3D8JX25_9BURK</name>
<dbReference type="OrthoDB" id="5292387at2"/>
<dbReference type="Gene3D" id="3.40.190.10">
    <property type="entry name" value="Periplasmic binding protein-like II"/>
    <property type="match status" value="2"/>
</dbReference>
<dbReference type="PANTHER" id="PTHR30346">
    <property type="entry name" value="TRANSCRIPTIONAL DUAL REGULATOR HCAR-RELATED"/>
    <property type="match status" value="1"/>
</dbReference>
<dbReference type="InterPro" id="IPR036388">
    <property type="entry name" value="WH-like_DNA-bd_sf"/>
</dbReference>
<dbReference type="PRINTS" id="PR00039">
    <property type="entry name" value="HTHLYSR"/>
</dbReference>
<dbReference type="Proteomes" id="UP000256838">
    <property type="component" value="Unassembled WGS sequence"/>
</dbReference>
<dbReference type="InterPro" id="IPR036390">
    <property type="entry name" value="WH_DNA-bd_sf"/>
</dbReference>
<proteinExistence type="inferred from homology"/>
<protein>
    <submittedName>
        <fullName evidence="6">LysR family transcriptional regulator</fullName>
    </submittedName>
</protein>
<keyword evidence="2" id="KW-0805">Transcription regulation</keyword>
<keyword evidence="4" id="KW-0804">Transcription</keyword>
<evidence type="ECO:0000256" key="1">
    <source>
        <dbReference type="ARBA" id="ARBA00009437"/>
    </source>
</evidence>
<dbReference type="PANTHER" id="PTHR30346:SF0">
    <property type="entry name" value="HCA OPERON TRANSCRIPTIONAL ACTIVATOR HCAR"/>
    <property type="match status" value="1"/>
</dbReference>
<sequence>MVNFRLIRHLWLFLAVAEEQHFGRAAQRLNMSQPPLTEQIQALEQALKVKLFERSRRGAQLTPVGAAILPAVRKFADQVERLELAVHEAIAGRSGVLTIGAISSAMMDLLPPLIAKLKAGHPQLTISVKEIDSVEAIPALESGDIDLAFARLEGELGPAIGSMPLEQDRLMVAMPMDHALAGRSRIRLAALAQEEFVMFSRRVSPVYFDSLVDACRSNGFLPRVVHEVRSVASQVAFVGCGQGIALVPASLRKLAPQNVVLRPLTENLSVVTTAVAWNATRDNPLVDEIVAVLRAGGLAHKARRGRS</sequence>
<dbReference type="RefSeq" id="WP_115534858.1">
    <property type="nucleotide sequence ID" value="NZ_QRGA01000009.1"/>
</dbReference>
<dbReference type="PROSITE" id="PS50931">
    <property type="entry name" value="HTH_LYSR"/>
    <property type="match status" value="1"/>
</dbReference>
<reference evidence="6 7" key="1">
    <citation type="submission" date="2018-08" db="EMBL/GenBank/DDBJ databases">
        <title>Paraburkholderia sp. DHOM06 isolated from forest soil.</title>
        <authorList>
            <person name="Gao Z.-H."/>
            <person name="Qiu L.-H."/>
        </authorList>
    </citation>
    <scope>NUCLEOTIDE SEQUENCE [LARGE SCALE GENOMIC DNA]</scope>
    <source>
        <strain evidence="6 7">DHOM06</strain>
    </source>
</reference>
<dbReference type="CDD" id="cd08414">
    <property type="entry name" value="PBP2_LTTR_aromatics_like"/>
    <property type="match status" value="1"/>
</dbReference>
<dbReference type="GO" id="GO:0003700">
    <property type="term" value="F:DNA-binding transcription factor activity"/>
    <property type="evidence" value="ECO:0007669"/>
    <property type="project" value="InterPro"/>
</dbReference>
<dbReference type="SUPFAM" id="SSF53850">
    <property type="entry name" value="Periplasmic binding protein-like II"/>
    <property type="match status" value="1"/>
</dbReference>
<organism evidence="6 7">
    <name type="scientific">Trinickia dinghuensis</name>
    <dbReference type="NCBI Taxonomy" id="2291023"/>
    <lineage>
        <taxon>Bacteria</taxon>
        <taxon>Pseudomonadati</taxon>
        <taxon>Pseudomonadota</taxon>
        <taxon>Betaproteobacteria</taxon>
        <taxon>Burkholderiales</taxon>
        <taxon>Burkholderiaceae</taxon>
        <taxon>Trinickia</taxon>
    </lineage>
</organism>
<evidence type="ECO:0000313" key="6">
    <source>
        <dbReference type="EMBL" id="RDU97668.1"/>
    </source>
</evidence>
<gene>
    <name evidence="6" type="ORF">DWV00_17505</name>
</gene>
<keyword evidence="3" id="KW-0238">DNA-binding</keyword>
<feature type="domain" description="HTH lysR-type" evidence="5">
    <location>
        <begin position="5"/>
        <end position="62"/>
    </location>
</feature>
<dbReference type="SUPFAM" id="SSF46785">
    <property type="entry name" value="Winged helix' DNA-binding domain"/>
    <property type="match status" value="1"/>
</dbReference>
<evidence type="ECO:0000256" key="3">
    <source>
        <dbReference type="ARBA" id="ARBA00023125"/>
    </source>
</evidence>
<dbReference type="InterPro" id="IPR005119">
    <property type="entry name" value="LysR_subst-bd"/>
</dbReference>
<dbReference type="Gene3D" id="1.10.10.10">
    <property type="entry name" value="Winged helix-like DNA-binding domain superfamily/Winged helix DNA-binding domain"/>
    <property type="match status" value="1"/>
</dbReference>
<evidence type="ECO:0000256" key="4">
    <source>
        <dbReference type="ARBA" id="ARBA00023163"/>
    </source>
</evidence>
<dbReference type="FunFam" id="1.10.10.10:FF:000001">
    <property type="entry name" value="LysR family transcriptional regulator"/>
    <property type="match status" value="1"/>
</dbReference>
<keyword evidence="7" id="KW-1185">Reference proteome</keyword>
<accession>A0A3D8JX25</accession>
<comment type="similarity">
    <text evidence="1">Belongs to the LysR transcriptional regulatory family.</text>
</comment>
<comment type="caution">
    <text evidence="6">The sequence shown here is derived from an EMBL/GenBank/DDBJ whole genome shotgun (WGS) entry which is preliminary data.</text>
</comment>
<dbReference type="EMBL" id="QRGA01000009">
    <property type="protein sequence ID" value="RDU97668.1"/>
    <property type="molecule type" value="Genomic_DNA"/>
</dbReference>
<dbReference type="Pfam" id="PF03466">
    <property type="entry name" value="LysR_substrate"/>
    <property type="match status" value="1"/>
</dbReference>
<evidence type="ECO:0000313" key="7">
    <source>
        <dbReference type="Proteomes" id="UP000256838"/>
    </source>
</evidence>
<dbReference type="InterPro" id="IPR000847">
    <property type="entry name" value="LysR_HTH_N"/>
</dbReference>
<dbReference type="Pfam" id="PF00126">
    <property type="entry name" value="HTH_1"/>
    <property type="match status" value="1"/>
</dbReference>
<dbReference type="AlphaFoldDB" id="A0A3D8JX25"/>
<dbReference type="GO" id="GO:0003677">
    <property type="term" value="F:DNA binding"/>
    <property type="evidence" value="ECO:0007669"/>
    <property type="project" value="UniProtKB-KW"/>
</dbReference>
<evidence type="ECO:0000256" key="2">
    <source>
        <dbReference type="ARBA" id="ARBA00023015"/>
    </source>
</evidence>